<dbReference type="InterPro" id="IPR013950">
    <property type="entry name" value="Mis14/Nsl1"/>
</dbReference>
<dbReference type="RefSeq" id="XP_035342363.1">
    <property type="nucleotide sequence ID" value="XM_035486470.1"/>
</dbReference>
<evidence type="ECO:0000313" key="1">
    <source>
        <dbReference type="EMBL" id="QKX56185.1"/>
    </source>
</evidence>
<sequence>MQAPHHRKVELQSNADLSFLYTNALALSRQKLDEVYPEPDEVKTRVNELLEEFIHQTYTLASDSISINGVDLNTSDRSTGRKKNLPLGSAFSAPETIEYEAFDGALASRVSSLYAQLESLTTSVAQLRREAPGKAAKMYADTLNGILAEEDAEFESLITKEDHTTEEAEWKLDIPFGSDAERERWQNGEMAEVYSETLQTLLRLQGEYVEGDEQGSLEASQNALSTTIGKAERAGRAVDVVKKM</sequence>
<dbReference type="OrthoDB" id="2135762at2759"/>
<dbReference type="EMBL" id="CP055899">
    <property type="protein sequence ID" value="QKX56185.1"/>
    <property type="molecule type" value="Genomic_DNA"/>
</dbReference>
<name>A0A7H8QRW5_TALRU</name>
<gene>
    <name evidence="1" type="ORF">TRUGW13939_03285</name>
</gene>
<reference evidence="2" key="1">
    <citation type="submission" date="2020-06" db="EMBL/GenBank/DDBJ databases">
        <title>A chromosome-scale genome assembly of Talaromyces rugulosus W13939.</title>
        <authorList>
            <person name="Wang B."/>
            <person name="Guo L."/>
            <person name="Ye K."/>
            <person name="Wang L."/>
        </authorList>
    </citation>
    <scope>NUCLEOTIDE SEQUENCE [LARGE SCALE GENOMIC DNA]</scope>
    <source>
        <strain evidence="2">W13939</strain>
    </source>
</reference>
<evidence type="ECO:0000313" key="2">
    <source>
        <dbReference type="Proteomes" id="UP000509510"/>
    </source>
</evidence>
<dbReference type="PANTHER" id="PTHR31749">
    <property type="entry name" value="KINETOCHORE-ASSOCIATED PROTEIN NSL1 HOMOLOG"/>
    <property type="match status" value="1"/>
</dbReference>
<dbReference type="KEGG" id="trg:TRUGW13939_03285"/>
<dbReference type="PANTHER" id="PTHR31749:SF3">
    <property type="entry name" value="KINETOCHORE-ASSOCIATED PROTEIN NSL1 HOMOLOG"/>
    <property type="match status" value="1"/>
</dbReference>
<dbReference type="GeneID" id="55990790"/>
<organism evidence="1 2">
    <name type="scientific">Talaromyces rugulosus</name>
    <name type="common">Penicillium rugulosum</name>
    <dbReference type="NCBI Taxonomy" id="121627"/>
    <lineage>
        <taxon>Eukaryota</taxon>
        <taxon>Fungi</taxon>
        <taxon>Dikarya</taxon>
        <taxon>Ascomycota</taxon>
        <taxon>Pezizomycotina</taxon>
        <taxon>Eurotiomycetes</taxon>
        <taxon>Eurotiomycetidae</taxon>
        <taxon>Eurotiales</taxon>
        <taxon>Trichocomaceae</taxon>
        <taxon>Talaromyces</taxon>
        <taxon>Talaromyces sect. Islandici</taxon>
    </lineage>
</organism>
<proteinExistence type="predicted"/>
<dbReference type="Pfam" id="PF08641">
    <property type="entry name" value="Mis14"/>
    <property type="match status" value="1"/>
</dbReference>
<protein>
    <submittedName>
        <fullName evidence="1">Uncharacterized protein</fullName>
    </submittedName>
</protein>
<keyword evidence="2" id="KW-1185">Reference proteome</keyword>
<dbReference type="AlphaFoldDB" id="A0A7H8QRW5"/>
<accession>A0A7H8QRW5</accession>
<dbReference type="Proteomes" id="UP000509510">
    <property type="component" value="Chromosome II"/>
</dbReference>
<dbReference type="GO" id="GO:0000070">
    <property type="term" value="P:mitotic sister chromatid segregation"/>
    <property type="evidence" value="ECO:0007669"/>
    <property type="project" value="InterPro"/>
</dbReference>
<dbReference type="GO" id="GO:0000444">
    <property type="term" value="C:MIS12/MIND type complex"/>
    <property type="evidence" value="ECO:0007669"/>
    <property type="project" value="TreeGrafter"/>
</dbReference>